<accession>A0ACB7ZW12</accession>
<protein>
    <submittedName>
        <fullName evidence="1">Uncharacterized protein</fullName>
    </submittedName>
</protein>
<gene>
    <name evidence="1" type="ORF">BJ138DRAFT_1018371</name>
</gene>
<name>A0ACB7ZW12_9AGAM</name>
<proteinExistence type="predicted"/>
<organism evidence="1 2">
    <name type="scientific">Hygrophoropsis aurantiaca</name>
    <dbReference type="NCBI Taxonomy" id="72124"/>
    <lineage>
        <taxon>Eukaryota</taxon>
        <taxon>Fungi</taxon>
        <taxon>Dikarya</taxon>
        <taxon>Basidiomycota</taxon>
        <taxon>Agaricomycotina</taxon>
        <taxon>Agaricomycetes</taxon>
        <taxon>Agaricomycetidae</taxon>
        <taxon>Boletales</taxon>
        <taxon>Coniophorineae</taxon>
        <taxon>Hygrophoropsidaceae</taxon>
        <taxon>Hygrophoropsis</taxon>
    </lineage>
</organism>
<evidence type="ECO:0000313" key="2">
    <source>
        <dbReference type="Proteomes" id="UP000790377"/>
    </source>
</evidence>
<reference evidence="1" key="1">
    <citation type="journal article" date="2021" name="New Phytol.">
        <title>Evolutionary innovations through gain and loss of genes in the ectomycorrhizal Boletales.</title>
        <authorList>
            <person name="Wu G."/>
            <person name="Miyauchi S."/>
            <person name="Morin E."/>
            <person name="Kuo A."/>
            <person name="Drula E."/>
            <person name="Varga T."/>
            <person name="Kohler A."/>
            <person name="Feng B."/>
            <person name="Cao Y."/>
            <person name="Lipzen A."/>
            <person name="Daum C."/>
            <person name="Hundley H."/>
            <person name="Pangilinan J."/>
            <person name="Johnson J."/>
            <person name="Barry K."/>
            <person name="LaButti K."/>
            <person name="Ng V."/>
            <person name="Ahrendt S."/>
            <person name="Min B."/>
            <person name="Choi I.G."/>
            <person name="Park H."/>
            <person name="Plett J.M."/>
            <person name="Magnuson J."/>
            <person name="Spatafora J.W."/>
            <person name="Nagy L.G."/>
            <person name="Henrissat B."/>
            <person name="Grigoriev I.V."/>
            <person name="Yang Z.L."/>
            <person name="Xu J."/>
            <person name="Martin F.M."/>
        </authorList>
    </citation>
    <scope>NUCLEOTIDE SEQUENCE</scope>
    <source>
        <strain evidence="1">ATCC 28755</strain>
    </source>
</reference>
<dbReference type="Proteomes" id="UP000790377">
    <property type="component" value="Unassembled WGS sequence"/>
</dbReference>
<dbReference type="EMBL" id="MU268313">
    <property type="protein sequence ID" value="KAH7904958.1"/>
    <property type="molecule type" value="Genomic_DNA"/>
</dbReference>
<sequence length="139" mass="15281">MANSSTEPIYVDDLDSMLSYTGVWFTSTSSYNFQNSSHGTNTAGSSVRFEFKGSQISVYGSVDPSSQSACIRPPISTYVLDNMPMATFFAPTTESQLNNSLFYESPALVDGHHTLVITSASQNSLFWFDYIKYTPSGMC</sequence>
<comment type="caution">
    <text evidence="1">The sequence shown here is derived from an EMBL/GenBank/DDBJ whole genome shotgun (WGS) entry which is preliminary data.</text>
</comment>
<keyword evidence="2" id="KW-1185">Reference proteome</keyword>
<evidence type="ECO:0000313" key="1">
    <source>
        <dbReference type="EMBL" id="KAH7904958.1"/>
    </source>
</evidence>